<reference evidence="1 2" key="1">
    <citation type="submission" date="2017-12" db="EMBL/GenBank/DDBJ databases">
        <title>The whole genome sequence of the Acidipropionibacterium virtanenii sp. nov. type strain JS278.</title>
        <authorList>
            <person name="Laine P."/>
            <person name="Deptula P."/>
            <person name="Varmanen P."/>
            <person name="Auvinen P."/>
        </authorList>
    </citation>
    <scope>NUCLEOTIDE SEQUENCE [LARGE SCALE GENOMIC DNA]</scope>
    <source>
        <strain evidence="1 2">JS278</strain>
    </source>
</reference>
<dbReference type="Proteomes" id="UP000251995">
    <property type="component" value="Chromosome"/>
</dbReference>
<proteinExistence type="predicted"/>
<sequence>MLSAMHPMTRVPDAVVWLLNEQEGVISRAQALRHGLTDAGIRHFTASGTWRALSAGIYAAGHPSWLQLAWAGVLIAGPGAALGGAAAVHLLGIADPPGVIDVWCPGKVSSVLRREPYWRFHRGARRSLGSPPRTTAEEAILTLCSQGSLDDIGGWLSKALFKRITTPDRLRRAVVQKPKLRQRALILETLTVVAGGSESPMEVRFKRDVEKAHGLPSPSRQKCYSRGRKSDLGYTEYGLIAELDGMIGHRGAGEIRDARRDAEHLVAGLAILRFGWSDVAGHPCETAAIMARVLRARGWRGKPHDCPRCQKGLASD</sequence>
<dbReference type="EMBL" id="CP025198">
    <property type="protein sequence ID" value="AXE39848.1"/>
    <property type="molecule type" value="Genomic_DNA"/>
</dbReference>
<name>A0A344UX50_9ACTN</name>
<evidence type="ECO:0000313" key="1">
    <source>
        <dbReference type="EMBL" id="AXE39848.1"/>
    </source>
</evidence>
<gene>
    <name evidence="1" type="ORF">JS278_02713</name>
</gene>
<evidence type="ECO:0008006" key="3">
    <source>
        <dbReference type="Google" id="ProtNLM"/>
    </source>
</evidence>
<accession>A0A344UX50</accession>
<dbReference type="KEGG" id="acij:JS278_02713"/>
<dbReference type="AlphaFoldDB" id="A0A344UX50"/>
<evidence type="ECO:0000313" key="2">
    <source>
        <dbReference type="Proteomes" id="UP000251995"/>
    </source>
</evidence>
<organism evidence="1 2">
    <name type="scientific">Acidipropionibacterium virtanenii</name>
    <dbReference type="NCBI Taxonomy" id="2057246"/>
    <lineage>
        <taxon>Bacteria</taxon>
        <taxon>Bacillati</taxon>
        <taxon>Actinomycetota</taxon>
        <taxon>Actinomycetes</taxon>
        <taxon>Propionibacteriales</taxon>
        <taxon>Propionibacteriaceae</taxon>
        <taxon>Acidipropionibacterium</taxon>
    </lineage>
</organism>
<protein>
    <recommendedName>
        <fullName evidence="3">DUF559 domain-containing protein</fullName>
    </recommendedName>
</protein>
<keyword evidence="2" id="KW-1185">Reference proteome</keyword>